<dbReference type="PANTHER" id="PTHR35561">
    <property type="entry name" value="RNA 2',3'-CYCLIC PHOSPHODIESTERASE"/>
    <property type="match status" value="1"/>
</dbReference>
<dbReference type="RefSeq" id="WP_134213448.1">
    <property type="nucleotide sequence ID" value="NZ_QFFZ01000013.1"/>
</dbReference>
<dbReference type="Pfam" id="PF02834">
    <property type="entry name" value="LigT_PEase"/>
    <property type="match status" value="2"/>
</dbReference>
<feature type="domain" description="Phosphoesterase HXTX" evidence="3">
    <location>
        <begin position="10"/>
        <end position="91"/>
    </location>
</feature>
<feature type="short sequence motif" description="HXTX 1" evidence="2">
    <location>
        <begin position="40"/>
        <end position="43"/>
    </location>
</feature>
<proteinExistence type="inferred from homology"/>
<feature type="short sequence motif" description="HXTX 2" evidence="2">
    <location>
        <begin position="127"/>
        <end position="130"/>
    </location>
</feature>
<name>A0A4Y7RRC3_9FIRM</name>
<dbReference type="HAMAP" id="MF_01940">
    <property type="entry name" value="RNA_CPDase"/>
    <property type="match status" value="1"/>
</dbReference>
<evidence type="ECO:0000313" key="4">
    <source>
        <dbReference type="EMBL" id="TEB11555.1"/>
    </source>
</evidence>
<dbReference type="PANTHER" id="PTHR35561:SF1">
    <property type="entry name" value="RNA 2',3'-CYCLIC PHOSPHODIESTERASE"/>
    <property type="match status" value="1"/>
</dbReference>
<gene>
    <name evidence="4" type="ORF">Pmgp_01569</name>
</gene>
<dbReference type="NCBIfam" id="TIGR02258">
    <property type="entry name" value="2_5_ligase"/>
    <property type="match status" value="1"/>
</dbReference>
<feature type="active site" description="Proton acceptor" evidence="2">
    <location>
        <position position="127"/>
    </location>
</feature>
<evidence type="ECO:0000313" key="5">
    <source>
        <dbReference type="Proteomes" id="UP000297597"/>
    </source>
</evidence>
<dbReference type="Gene3D" id="3.90.1140.10">
    <property type="entry name" value="Cyclic phosphodiesterase"/>
    <property type="match status" value="1"/>
</dbReference>
<evidence type="ECO:0000256" key="1">
    <source>
        <dbReference type="ARBA" id="ARBA00022801"/>
    </source>
</evidence>
<feature type="domain" description="Phosphoesterase HXTX" evidence="3">
    <location>
        <begin position="99"/>
        <end position="177"/>
    </location>
</feature>
<evidence type="ECO:0000259" key="3">
    <source>
        <dbReference type="Pfam" id="PF02834"/>
    </source>
</evidence>
<reference evidence="4 5" key="1">
    <citation type="journal article" date="2018" name="Environ. Microbiol.">
        <title>Novel energy conservation strategies and behaviour of Pelotomaculum schinkii driving syntrophic propionate catabolism.</title>
        <authorList>
            <person name="Hidalgo-Ahumada C.A.P."/>
            <person name="Nobu M.K."/>
            <person name="Narihiro T."/>
            <person name="Tamaki H."/>
            <person name="Liu W.T."/>
            <person name="Kamagata Y."/>
            <person name="Stams A.J.M."/>
            <person name="Imachi H."/>
            <person name="Sousa D.Z."/>
        </authorList>
    </citation>
    <scope>NUCLEOTIDE SEQUENCE [LARGE SCALE GENOMIC DNA]</scope>
    <source>
        <strain evidence="4 5">MGP</strain>
    </source>
</reference>
<feature type="active site" description="Proton donor" evidence="2">
    <location>
        <position position="40"/>
    </location>
</feature>
<comment type="function">
    <text evidence="2">Hydrolyzes RNA 2',3'-cyclic phosphodiester to an RNA 2'-phosphomonoester.</text>
</comment>
<protein>
    <recommendedName>
        <fullName evidence="2">RNA 2',3'-cyclic phosphodiesterase</fullName>
        <shortName evidence="2">RNA 2',3'-CPDase</shortName>
        <ecNumber evidence="2">3.1.4.58</ecNumber>
    </recommendedName>
</protein>
<comment type="similarity">
    <text evidence="2">Belongs to the 2H phosphoesterase superfamily. ThpR family.</text>
</comment>
<dbReference type="InterPro" id="IPR014051">
    <property type="entry name" value="Phosphoesterase_HXTX"/>
</dbReference>
<accession>A0A4Y7RRC3</accession>
<dbReference type="GO" id="GO:0008664">
    <property type="term" value="F:RNA 2',3'-cyclic 3'-phosphodiesterase activity"/>
    <property type="evidence" value="ECO:0007669"/>
    <property type="project" value="UniProtKB-EC"/>
</dbReference>
<dbReference type="AlphaFoldDB" id="A0A4Y7RRC3"/>
<dbReference type="EMBL" id="QFFZ01000013">
    <property type="protein sequence ID" value="TEB11555.1"/>
    <property type="molecule type" value="Genomic_DNA"/>
</dbReference>
<sequence>MRLFVAINFPNEIKNSLNSFIKDLKVLPSDAKWVNSENLHLTVQFLGDVPEDKAVSTVEALKRSVKGVSPFYLTLGGVGVFPSKDRPRVFWAGVHGETTALLELHRRVQKELGRLGFTPDQKRFSPHLTLARLRSPQGFVAVFDRAEKLARGKEFGRAKVMSVDLMLSELSPRGPRYTVMAGIKLRNG</sequence>
<comment type="caution">
    <text evidence="4">The sequence shown here is derived from an EMBL/GenBank/DDBJ whole genome shotgun (WGS) entry which is preliminary data.</text>
</comment>
<evidence type="ECO:0000256" key="2">
    <source>
        <dbReference type="HAMAP-Rule" id="MF_01940"/>
    </source>
</evidence>
<dbReference type="InterPro" id="IPR009097">
    <property type="entry name" value="Cyclic_Pdiesterase"/>
</dbReference>
<keyword evidence="5" id="KW-1185">Reference proteome</keyword>
<dbReference type="Proteomes" id="UP000297597">
    <property type="component" value="Unassembled WGS sequence"/>
</dbReference>
<dbReference type="EC" id="3.1.4.58" evidence="2"/>
<organism evidence="4 5">
    <name type="scientific">Pelotomaculum propionicicum</name>
    <dbReference type="NCBI Taxonomy" id="258475"/>
    <lineage>
        <taxon>Bacteria</taxon>
        <taxon>Bacillati</taxon>
        <taxon>Bacillota</taxon>
        <taxon>Clostridia</taxon>
        <taxon>Eubacteriales</taxon>
        <taxon>Desulfotomaculaceae</taxon>
        <taxon>Pelotomaculum</taxon>
    </lineage>
</organism>
<dbReference type="SUPFAM" id="SSF55144">
    <property type="entry name" value="LigT-like"/>
    <property type="match status" value="1"/>
</dbReference>
<dbReference type="InterPro" id="IPR004175">
    <property type="entry name" value="RNA_CPDase"/>
</dbReference>
<keyword evidence="1 2" id="KW-0378">Hydrolase</keyword>
<comment type="catalytic activity">
    <reaction evidence="2">
        <text>a 3'-end 2',3'-cyclophospho-ribonucleotide-RNA + H2O = a 3'-end 2'-phospho-ribonucleotide-RNA + H(+)</text>
        <dbReference type="Rhea" id="RHEA:11828"/>
        <dbReference type="Rhea" id="RHEA-COMP:10464"/>
        <dbReference type="Rhea" id="RHEA-COMP:17353"/>
        <dbReference type="ChEBI" id="CHEBI:15377"/>
        <dbReference type="ChEBI" id="CHEBI:15378"/>
        <dbReference type="ChEBI" id="CHEBI:83064"/>
        <dbReference type="ChEBI" id="CHEBI:173113"/>
        <dbReference type="EC" id="3.1.4.58"/>
    </reaction>
</comment>
<dbReference type="GO" id="GO:0004113">
    <property type="term" value="F:2',3'-cyclic-nucleotide 3'-phosphodiesterase activity"/>
    <property type="evidence" value="ECO:0007669"/>
    <property type="project" value="InterPro"/>
</dbReference>